<feature type="region of interest" description="Disordered" evidence="1">
    <location>
        <begin position="123"/>
        <end position="166"/>
    </location>
</feature>
<evidence type="ECO:0000313" key="3">
    <source>
        <dbReference type="EMBL" id="RDX46767.1"/>
    </source>
</evidence>
<evidence type="ECO:0008006" key="5">
    <source>
        <dbReference type="Google" id="ProtNLM"/>
    </source>
</evidence>
<accession>A0A371D2J3</accession>
<keyword evidence="4" id="KW-1185">Reference proteome</keyword>
<dbReference type="Proteomes" id="UP000256964">
    <property type="component" value="Unassembled WGS sequence"/>
</dbReference>
<dbReference type="OrthoDB" id="73901at2759"/>
<name>A0A371D2J3_9APHY</name>
<sequence length="223" mass="25023">MMEGGWQDHLHFGLLGEHVLVAGLHLDSSWTFFVASILTIFICLSERVLTYAISKKWNPFSSRRQSRVGTALWRSCLYWLVTLDRLLYMLIGMTFSFGLIIVAVTTLAAGQFVIEYLDLSPHSSQDPEHMKEPLLPSPMDDRFSESSSSYPPPRPNRPRSRSKPDSIFIHPNHSNIARADAAAVQLGLAGDTDLVKGNVYPSDGETWEHGRGRDVARELLLGR</sequence>
<gene>
    <name evidence="3" type="ORF">OH76DRAFT_1406612</name>
</gene>
<keyword evidence="2" id="KW-0472">Membrane</keyword>
<dbReference type="EMBL" id="KZ857424">
    <property type="protein sequence ID" value="RDX46767.1"/>
    <property type="molecule type" value="Genomic_DNA"/>
</dbReference>
<dbReference type="AlphaFoldDB" id="A0A371D2J3"/>
<reference evidence="3 4" key="1">
    <citation type="journal article" date="2018" name="Biotechnol. Biofuels">
        <title>Integrative visual omics of the white-rot fungus Polyporus brumalis exposes the biotechnological potential of its oxidative enzymes for delignifying raw plant biomass.</title>
        <authorList>
            <person name="Miyauchi S."/>
            <person name="Rancon A."/>
            <person name="Drula E."/>
            <person name="Hage H."/>
            <person name="Chaduli D."/>
            <person name="Favel A."/>
            <person name="Grisel S."/>
            <person name="Henrissat B."/>
            <person name="Herpoel-Gimbert I."/>
            <person name="Ruiz-Duenas F.J."/>
            <person name="Chevret D."/>
            <person name="Hainaut M."/>
            <person name="Lin J."/>
            <person name="Wang M."/>
            <person name="Pangilinan J."/>
            <person name="Lipzen A."/>
            <person name="Lesage-Meessen L."/>
            <person name="Navarro D."/>
            <person name="Riley R."/>
            <person name="Grigoriev I.V."/>
            <person name="Zhou S."/>
            <person name="Raouche S."/>
            <person name="Rosso M.N."/>
        </authorList>
    </citation>
    <scope>NUCLEOTIDE SEQUENCE [LARGE SCALE GENOMIC DNA]</scope>
    <source>
        <strain evidence="3 4">BRFM 1820</strain>
    </source>
</reference>
<evidence type="ECO:0000256" key="1">
    <source>
        <dbReference type="SAM" id="MobiDB-lite"/>
    </source>
</evidence>
<keyword evidence="2" id="KW-0812">Transmembrane</keyword>
<evidence type="ECO:0000256" key="2">
    <source>
        <dbReference type="SAM" id="Phobius"/>
    </source>
</evidence>
<keyword evidence="2" id="KW-1133">Transmembrane helix</keyword>
<proteinExistence type="predicted"/>
<protein>
    <recommendedName>
        <fullName evidence="5">Copper transporter</fullName>
    </recommendedName>
</protein>
<feature type="transmembrane region" description="Helical" evidence="2">
    <location>
        <begin position="30"/>
        <end position="50"/>
    </location>
</feature>
<feature type="transmembrane region" description="Helical" evidence="2">
    <location>
        <begin position="97"/>
        <end position="117"/>
    </location>
</feature>
<organism evidence="3 4">
    <name type="scientific">Lentinus brumalis</name>
    <dbReference type="NCBI Taxonomy" id="2498619"/>
    <lineage>
        <taxon>Eukaryota</taxon>
        <taxon>Fungi</taxon>
        <taxon>Dikarya</taxon>
        <taxon>Basidiomycota</taxon>
        <taxon>Agaricomycotina</taxon>
        <taxon>Agaricomycetes</taxon>
        <taxon>Polyporales</taxon>
        <taxon>Polyporaceae</taxon>
        <taxon>Lentinus</taxon>
    </lineage>
</organism>
<evidence type="ECO:0000313" key="4">
    <source>
        <dbReference type="Proteomes" id="UP000256964"/>
    </source>
</evidence>